<dbReference type="Proteomes" id="UP000288058">
    <property type="component" value="Unassembled WGS sequence"/>
</dbReference>
<reference evidence="3" key="1">
    <citation type="journal article" date="2018" name="Front. Microbiol.">
        <title>Genome-Based Analysis Reveals the Taxonomy and Diversity of the Family Idiomarinaceae.</title>
        <authorList>
            <person name="Liu Y."/>
            <person name="Lai Q."/>
            <person name="Shao Z."/>
        </authorList>
    </citation>
    <scope>NUCLEOTIDE SEQUENCE [LARGE SCALE GENOMIC DNA]</scope>
    <source>
        <strain evidence="3">R22</strain>
    </source>
</reference>
<dbReference type="InterPro" id="IPR057271">
    <property type="entry name" value="YagK_YfjJ_C"/>
</dbReference>
<dbReference type="EMBL" id="PIQC01000003">
    <property type="protein sequence ID" value="RUO71638.1"/>
    <property type="molecule type" value="Genomic_DNA"/>
</dbReference>
<comment type="caution">
    <text evidence="2">The sequence shown here is derived from an EMBL/GenBank/DDBJ whole genome shotgun (WGS) entry which is preliminary data.</text>
</comment>
<keyword evidence="3" id="KW-1185">Reference proteome</keyword>
<dbReference type="AlphaFoldDB" id="A0A432Z182"/>
<name>A0A432Z182_9GAMM</name>
<accession>A0A432Z182</accession>
<protein>
    <recommendedName>
        <fullName evidence="1">YagK/YfjJ C-terminal domain-containing protein</fullName>
    </recommendedName>
</protein>
<evidence type="ECO:0000313" key="3">
    <source>
        <dbReference type="Proteomes" id="UP000288058"/>
    </source>
</evidence>
<gene>
    <name evidence="2" type="ORF">CWI78_03745</name>
</gene>
<sequence length="229" mass="27141">MIKEQNMNLPTRNPMNHNHKLYYDSWYRGFPLWPQHAPYIEENLSRLYDTMERALKEHKRTLAVRFDLKVPVAGIPLHPVPPMERLFKAVNRKIRAKYKKELKLKPYVHQCTVRYAQKTEQRVESPYEHYHVVLFVNNDVFRQVGHMGPDDDSELTKIIRSSWFSIANVSENTTECLIHGSTPSFRRLKGPFNSTNPDMIDAFRHFSYLCKEDSTLYRRGRPAFTTSRK</sequence>
<feature type="domain" description="YagK/YfjJ C-terminal" evidence="1">
    <location>
        <begin position="55"/>
        <end position="227"/>
    </location>
</feature>
<dbReference type="Pfam" id="PF11726">
    <property type="entry name" value="YagK_YfjJ_C"/>
    <property type="match status" value="1"/>
</dbReference>
<proteinExistence type="predicted"/>
<organism evidence="2 3">
    <name type="scientific">Idiomarina ramblicola</name>
    <dbReference type="NCBI Taxonomy" id="263724"/>
    <lineage>
        <taxon>Bacteria</taxon>
        <taxon>Pseudomonadati</taxon>
        <taxon>Pseudomonadota</taxon>
        <taxon>Gammaproteobacteria</taxon>
        <taxon>Alteromonadales</taxon>
        <taxon>Idiomarinaceae</taxon>
        <taxon>Idiomarina</taxon>
    </lineage>
</organism>
<evidence type="ECO:0000313" key="2">
    <source>
        <dbReference type="EMBL" id="RUO71638.1"/>
    </source>
</evidence>
<evidence type="ECO:0000259" key="1">
    <source>
        <dbReference type="Pfam" id="PF11726"/>
    </source>
</evidence>